<evidence type="ECO:0000313" key="1">
    <source>
        <dbReference type="EMBL" id="CAN0174895.1"/>
    </source>
</evidence>
<accession>A0AC59Z2L4</accession>
<evidence type="ECO:0000313" key="2">
    <source>
        <dbReference type="Proteomes" id="UP001162501"/>
    </source>
</evidence>
<name>A0AC59Z2L4_RANTA</name>
<proteinExistence type="predicted"/>
<feature type="non-terminal residue" evidence="1">
    <location>
        <position position="90"/>
    </location>
</feature>
<dbReference type="Proteomes" id="UP001162501">
    <property type="component" value="Chromosome 22"/>
</dbReference>
<protein>
    <submittedName>
        <fullName evidence="1">Uncharacterized protein</fullName>
    </submittedName>
</protein>
<dbReference type="EMBL" id="OX596106">
    <property type="protein sequence ID" value="CAN0174895.1"/>
    <property type="molecule type" value="Genomic_DNA"/>
</dbReference>
<sequence length="90" mass="10028">MHFPLQFTPLRQWRAAVGTAVSFSLCRRSHSRAGFDMPATVAGVFEETDSGDGYFLQNLREVNISISVSLAAFCCTWLIIQNPVLYVTNV</sequence>
<gene>
    <name evidence="1" type="ORF">MRATA1EN22A_LOCUS13174</name>
</gene>
<reference evidence="1" key="2">
    <citation type="submission" date="2025-03" db="EMBL/GenBank/DDBJ databases">
        <authorList>
            <consortium name="ELIXIR-Norway"/>
            <consortium name="Elixir Norway"/>
        </authorList>
    </citation>
    <scope>NUCLEOTIDE SEQUENCE</scope>
</reference>
<organism evidence="1 2">
    <name type="scientific">Rangifer tarandus platyrhynchus</name>
    <name type="common">Svalbard reindeer</name>
    <dbReference type="NCBI Taxonomy" id="3082113"/>
    <lineage>
        <taxon>Eukaryota</taxon>
        <taxon>Metazoa</taxon>
        <taxon>Chordata</taxon>
        <taxon>Craniata</taxon>
        <taxon>Vertebrata</taxon>
        <taxon>Euteleostomi</taxon>
        <taxon>Mammalia</taxon>
        <taxon>Eutheria</taxon>
        <taxon>Laurasiatheria</taxon>
        <taxon>Artiodactyla</taxon>
        <taxon>Ruminantia</taxon>
        <taxon>Pecora</taxon>
        <taxon>Cervidae</taxon>
        <taxon>Odocoileinae</taxon>
        <taxon>Rangifer</taxon>
    </lineage>
</organism>
<reference evidence="1" key="1">
    <citation type="submission" date="2023-05" db="EMBL/GenBank/DDBJ databases">
        <authorList>
            <consortium name="ELIXIR-Norway"/>
        </authorList>
    </citation>
    <scope>NUCLEOTIDE SEQUENCE</scope>
</reference>
<feature type="non-terminal residue" evidence="1">
    <location>
        <position position="1"/>
    </location>
</feature>